<keyword evidence="3" id="KW-1185">Reference proteome</keyword>
<reference evidence="2" key="1">
    <citation type="submission" date="2023-04" db="EMBL/GenBank/DDBJ databases">
        <title>Black Yeasts Isolated from many extreme environments.</title>
        <authorList>
            <person name="Coleine C."/>
            <person name="Stajich J.E."/>
            <person name="Selbmann L."/>
        </authorList>
    </citation>
    <scope>NUCLEOTIDE SEQUENCE</scope>
    <source>
        <strain evidence="2">CCFEE 5312</strain>
    </source>
</reference>
<dbReference type="InterPro" id="IPR016181">
    <property type="entry name" value="Acyl_CoA_acyltransferase"/>
</dbReference>
<sequence length="396" mass="44290">MGSIGEPNGHIELPDKNDPAIQLVVADQDEIIAQQEGNSIEWRGALSKEAYLRREVHLASTALTEDGGLTCWALVYQPSPDRKRQVLCGCETIRKKALVSRDGKVEETTAHGIGSVFCPPEFRGKGYAGRMMSDLGKRLQSWQAEESRRVLFTVLFSDIGKKFYARNGWQPFPSSHVSLVPTTDSIQGLPPVSLLNSEDLVELCNIDEKLIRNRMTRSAQSTRSEVALVPDISAIRWHHCREEFVANELFGRHPDIKGAVTGDVGSRVWCYWTRVYTNPREESPNTLHILRLVVEDESISDFAPATAEGVARQKGSQTVSAMASLLVTAQDEAITWDMKKVQIWNPTSTTLAAVQLLDDKAAVQHRESESIASLRWHGEGSWEEVDWICNEKYGWC</sequence>
<dbReference type="Proteomes" id="UP001271007">
    <property type="component" value="Unassembled WGS sequence"/>
</dbReference>
<dbReference type="EMBL" id="JAWDJX010000074">
    <property type="protein sequence ID" value="KAK3046936.1"/>
    <property type="molecule type" value="Genomic_DNA"/>
</dbReference>
<evidence type="ECO:0000313" key="3">
    <source>
        <dbReference type="Proteomes" id="UP001271007"/>
    </source>
</evidence>
<proteinExistence type="predicted"/>
<dbReference type="PANTHER" id="PTHR34815:SF4">
    <property type="entry name" value="N-ACETYLTRANSFERASE DOMAIN-CONTAINING PROTEIN"/>
    <property type="match status" value="1"/>
</dbReference>
<dbReference type="InterPro" id="IPR053013">
    <property type="entry name" value="LAT"/>
</dbReference>
<feature type="domain" description="LYC1 C-terminal" evidence="1">
    <location>
        <begin position="176"/>
        <end position="396"/>
    </location>
</feature>
<organism evidence="2 3">
    <name type="scientific">Extremus antarcticus</name>
    <dbReference type="NCBI Taxonomy" id="702011"/>
    <lineage>
        <taxon>Eukaryota</taxon>
        <taxon>Fungi</taxon>
        <taxon>Dikarya</taxon>
        <taxon>Ascomycota</taxon>
        <taxon>Pezizomycotina</taxon>
        <taxon>Dothideomycetes</taxon>
        <taxon>Dothideomycetidae</taxon>
        <taxon>Mycosphaerellales</taxon>
        <taxon>Extremaceae</taxon>
        <taxon>Extremus</taxon>
    </lineage>
</organism>
<dbReference type="AlphaFoldDB" id="A0AAJ0G4W6"/>
<dbReference type="Gene3D" id="3.40.630.30">
    <property type="match status" value="1"/>
</dbReference>
<accession>A0AAJ0G4W6</accession>
<dbReference type="InterPro" id="IPR055100">
    <property type="entry name" value="GNAT_LYC1-like"/>
</dbReference>
<dbReference type="Pfam" id="PF22998">
    <property type="entry name" value="GNAT_LYC1-like"/>
    <property type="match status" value="1"/>
</dbReference>
<protein>
    <recommendedName>
        <fullName evidence="1">LYC1 C-terminal domain-containing protein</fullName>
    </recommendedName>
</protein>
<evidence type="ECO:0000313" key="2">
    <source>
        <dbReference type="EMBL" id="KAK3046936.1"/>
    </source>
</evidence>
<evidence type="ECO:0000259" key="1">
    <source>
        <dbReference type="Pfam" id="PF22998"/>
    </source>
</evidence>
<dbReference type="PANTHER" id="PTHR34815">
    <property type="entry name" value="LYSINE ACETYLTRANSFERASE"/>
    <property type="match status" value="1"/>
</dbReference>
<gene>
    <name evidence="2" type="ORF">LTR09_011620</name>
</gene>
<comment type="caution">
    <text evidence="2">The sequence shown here is derived from an EMBL/GenBank/DDBJ whole genome shotgun (WGS) entry which is preliminary data.</text>
</comment>
<dbReference type="SUPFAM" id="SSF55729">
    <property type="entry name" value="Acyl-CoA N-acyltransferases (Nat)"/>
    <property type="match status" value="1"/>
</dbReference>
<name>A0AAJ0G4W6_9PEZI</name>